<dbReference type="OrthoDB" id="9768177at2"/>
<name>A0A3B7MN15_9BACT</name>
<evidence type="ECO:0000256" key="3">
    <source>
        <dbReference type="ARBA" id="ARBA00022452"/>
    </source>
</evidence>
<proteinExistence type="inferred from homology"/>
<comment type="subcellular location">
    <subcellularLocation>
        <location evidence="1 7">Cell outer membrane</location>
        <topology evidence="1 7">Multi-pass membrane protein</topology>
    </subcellularLocation>
</comment>
<evidence type="ECO:0000313" key="10">
    <source>
        <dbReference type="EMBL" id="AXY75528.1"/>
    </source>
</evidence>
<keyword evidence="5 7" id="KW-0472">Membrane</keyword>
<dbReference type="SUPFAM" id="SSF56935">
    <property type="entry name" value="Porins"/>
    <property type="match status" value="1"/>
</dbReference>
<reference evidence="10 11" key="1">
    <citation type="submission" date="2018-09" db="EMBL/GenBank/DDBJ databases">
        <title>Genome sequencing of strain 6GH32-13.</title>
        <authorList>
            <person name="Weon H.-Y."/>
            <person name="Heo J."/>
            <person name="Kwon S.-W."/>
        </authorList>
    </citation>
    <scope>NUCLEOTIDE SEQUENCE [LARGE SCALE GENOMIC DNA]</scope>
    <source>
        <strain evidence="10 11">5GH32-13</strain>
    </source>
</reference>
<keyword evidence="4 7" id="KW-0812">Transmembrane</keyword>
<dbReference type="Gene3D" id="2.170.130.10">
    <property type="entry name" value="TonB-dependent receptor, plug domain"/>
    <property type="match status" value="1"/>
</dbReference>
<protein>
    <submittedName>
        <fullName evidence="10">SusC/RagA family TonB-linked outer membrane protein</fullName>
    </submittedName>
</protein>
<dbReference type="Pfam" id="PF07715">
    <property type="entry name" value="Plug"/>
    <property type="match status" value="1"/>
</dbReference>
<keyword evidence="8" id="KW-0732">Signal</keyword>
<dbReference type="InterPro" id="IPR023997">
    <property type="entry name" value="TonB-dep_OMP_SusC/RagA_CS"/>
</dbReference>
<evidence type="ECO:0000256" key="8">
    <source>
        <dbReference type="SAM" id="SignalP"/>
    </source>
</evidence>
<evidence type="ECO:0000313" key="11">
    <source>
        <dbReference type="Proteomes" id="UP000263900"/>
    </source>
</evidence>
<keyword evidence="11" id="KW-1185">Reference proteome</keyword>
<evidence type="ECO:0000256" key="1">
    <source>
        <dbReference type="ARBA" id="ARBA00004571"/>
    </source>
</evidence>
<evidence type="ECO:0000256" key="7">
    <source>
        <dbReference type="PROSITE-ProRule" id="PRU01360"/>
    </source>
</evidence>
<dbReference type="Gene3D" id="2.60.40.1120">
    <property type="entry name" value="Carboxypeptidase-like, regulatory domain"/>
    <property type="match status" value="1"/>
</dbReference>
<organism evidence="10 11">
    <name type="scientific">Paraflavitalea soli</name>
    <dbReference type="NCBI Taxonomy" id="2315862"/>
    <lineage>
        <taxon>Bacteria</taxon>
        <taxon>Pseudomonadati</taxon>
        <taxon>Bacteroidota</taxon>
        <taxon>Chitinophagia</taxon>
        <taxon>Chitinophagales</taxon>
        <taxon>Chitinophagaceae</taxon>
        <taxon>Paraflavitalea</taxon>
    </lineage>
</organism>
<dbReference type="InterPro" id="IPR023996">
    <property type="entry name" value="TonB-dep_OMP_SusC/RagA"/>
</dbReference>
<dbReference type="Gene3D" id="2.40.170.20">
    <property type="entry name" value="TonB-dependent receptor, beta-barrel domain"/>
    <property type="match status" value="1"/>
</dbReference>
<sequence>MRKMLAMLTLFLLSSGVLLAQKSVSGKITDNTGAPVISASITVKGTNTGTTSKTDGSFSLTVPQNAKILVVSAIGMESKEVSITSAAILSVVLNAEDKIMEDIVVVAYGTQKKGSITGSIAKIGAEQLETRLTTNITQALAGAAPGIATTSGNGQPGSSAAIRIRGFGSVNASNDPLFVVDGFPYEGYIGDLNTNDIESVTLLKDASSTALYGARAANGVVMVTTKRGKMGAPKVNLSYTSGFSQRGIPEYDRVGTNDYYPLMWQALKNSLMYPLSGTGGLSESAAATQASNTIAAQLVYNPYNVPANQIVGTDGKLNPNAQLLYNDFDWFDGIINNGSRNEVSLNVSSKSDKSDYYISLNYVKDGGFIMKSDYERATARVVLNSQAKSWLKVGLNLSGVMVKANNASATTDNASSIINPFVFARGIGPIYPVHAYDASGALIYDAKGNPMYDYGLHPGAVNRPQSAYPGRHVIYETELNTNQSTRNSIIARTYLEGKFAKYFTFTTNVGLDLNNTRGKTFQNKIVGDGVTGGGTSSRSANEYRTISMNQLLNYGQTFGPHEVKVLLGHENQWVDENTFSGNRRGMNLDGNVELINFVTLGGVSGQYDRLRRDAYLSRASYSYDQKYYLDLSYRRDASSRFSPDSRWGNFYSVGASWFLTREDFLKTATWLNELKLRAAYGTVGNDGLSTYYEYQPLYDLGWNNAAEPGALASKLANPDLTWEVNKTFTVGIDFGVLQNRITGSVEVFNRGSSDLLFDVPQGLSSMVTTRTENIGSMSNKGIEAQINASIIRSKDVKWDLTVNFTSLKNEITKLPNGQAITSGTKRLEQGKDLYAFYLRQWYGVDPADGAGLYYKLPTATTDIRVIKGDSFTTNPSNARYDYSGSAIPKFFGSLTNTVSYKNFTFSFLLNYQVGGKFYDGNYVGYMTAGYGKSLSTDLLKSWQKPGDISDIPRFDITGSTNFNAQSNRFLIDASYLAVRNATFSYAFSKGLLSKIKCDQLKFYISGENLFVFSKRKGLNPMENFNGTNSAVYVPNRLLSAGINVTF</sequence>
<dbReference type="NCBIfam" id="TIGR04057">
    <property type="entry name" value="SusC_RagA_signa"/>
    <property type="match status" value="1"/>
</dbReference>
<keyword evidence="3 7" id="KW-1134">Transmembrane beta strand</keyword>
<keyword evidence="6 7" id="KW-0998">Cell outer membrane</keyword>
<evidence type="ECO:0000256" key="4">
    <source>
        <dbReference type="ARBA" id="ARBA00022692"/>
    </source>
</evidence>
<feature type="chain" id="PRO_5017700447" evidence="8">
    <location>
        <begin position="21"/>
        <end position="1046"/>
    </location>
</feature>
<dbReference type="InterPro" id="IPR037066">
    <property type="entry name" value="Plug_dom_sf"/>
</dbReference>
<dbReference type="AlphaFoldDB" id="A0A3B7MN15"/>
<feature type="domain" description="TonB-dependent receptor plug" evidence="9">
    <location>
        <begin position="114"/>
        <end position="220"/>
    </location>
</feature>
<dbReference type="SUPFAM" id="SSF49464">
    <property type="entry name" value="Carboxypeptidase regulatory domain-like"/>
    <property type="match status" value="1"/>
</dbReference>
<feature type="signal peptide" evidence="8">
    <location>
        <begin position="1"/>
        <end position="20"/>
    </location>
</feature>
<dbReference type="InterPro" id="IPR012910">
    <property type="entry name" value="Plug_dom"/>
</dbReference>
<dbReference type="NCBIfam" id="TIGR04056">
    <property type="entry name" value="OMP_RagA_SusC"/>
    <property type="match status" value="1"/>
</dbReference>
<dbReference type="InterPro" id="IPR036942">
    <property type="entry name" value="Beta-barrel_TonB_sf"/>
</dbReference>
<dbReference type="Pfam" id="PF13715">
    <property type="entry name" value="CarbopepD_reg_2"/>
    <property type="match status" value="1"/>
</dbReference>
<dbReference type="KEGG" id="pseg:D3H65_16760"/>
<evidence type="ECO:0000256" key="6">
    <source>
        <dbReference type="ARBA" id="ARBA00023237"/>
    </source>
</evidence>
<evidence type="ECO:0000259" key="9">
    <source>
        <dbReference type="Pfam" id="PF07715"/>
    </source>
</evidence>
<dbReference type="InterPro" id="IPR039426">
    <property type="entry name" value="TonB-dep_rcpt-like"/>
</dbReference>
<dbReference type="EMBL" id="CP032157">
    <property type="protein sequence ID" value="AXY75528.1"/>
    <property type="molecule type" value="Genomic_DNA"/>
</dbReference>
<dbReference type="InterPro" id="IPR008969">
    <property type="entry name" value="CarboxyPept-like_regulatory"/>
</dbReference>
<evidence type="ECO:0000256" key="5">
    <source>
        <dbReference type="ARBA" id="ARBA00023136"/>
    </source>
</evidence>
<gene>
    <name evidence="10" type="ORF">D3H65_16760</name>
</gene>
<keyword evidence="2 7" id="KW-0813">Transport</keyword>
<dbReference type="Proteomes" id="UP000263900">
    <property type="component" value="Chromosome"/>
</dbReference>
<dbReference type="GO" id="GO:0009279">
    <property type="term" value="C:cell outer membrane"/>
    <property type="evidence" value="ECO:0007669"/>
    <property type="project" value="UniProtKB-SubCell"/>
</dbReference>
<evidence type="ECO:0000256" key="2">
    <source>
        <dbReference type="ARBA" id="ARBA00022448"/>
    </source>
</evidence>
<comment type="similarity">
    <text evidence="7">Belongs to the TonB-dependent receptor family.</text>
</comment>
<accession>A0A3B7MN15</accession>
<dbReference type="PROSITE" id="PS52016">
    <property type="entry name" value="TONB_DEPENDENT_REC_3"/>
    <property type="match status" value="1"/>
</dbReference>